<evidence type="ECO:0000313" key="1">
    <source>
        <dbReference type="EMBL" id="AEJ60994.1"/>
    </source>
</evidence>
<protein>
    <submittedName>
        <fullName evidence="1">Uncharacterized protein</fullName>
    </submittedName>
</protein>
<keyword evidence="2" id="KW-1185">Reference proteome</keyword>
<dbReference type="Proteomes" id="UP000007254">
    <property type="component" value="Chromosome"/>
</dbReference>
<dbReference type="KEGG" id="stq:Spith_0715"/>
<dbReference type="AlphaFoldDB" id="G0GAM9"/>
<accession>G0GAM9</accession>
<dbReference type="STRING" id="869211.Spith_0715"/>
<dbReference type="RefSeq" id="WP_014624372.1">
    <property type="nucleotide sequence ID" value="NC_017583.1"/>
</dbReference>
<name>G0GAM9_WINT7</name>
<dbReference type="HOGENOM" id="CLU_2791894_0_0_12"/>
<dbReference type="InterPro" id="IPR037257">
    <property type="entry name" value="T2SS_E_N_sf"/>
</dbReference>
<proteinExistence type="predicted"/>
<dbReference type="SUPFAM" id="SSF160246">
    <property type="entry name" value="EspE N-terminal domain-like"/>
    <property type="match status" value="1"/>
</dbReference>
<organism evidence="1 2">
    <name type="scientific">Winmispira thermophila (strain ATCC 700085 / DSM 6578 / Z-1203)</name>
    <name type="common">Spirochaeta thermophila</name>
    <dbReference type="NCBI Taxonomy" id="869211"/>
    <lineage>
        <taxon>Bacteria</taxon>
        <taxon>Pseudomonadati</taxon>
        <taxon>Spirochaetota</taxon>
        <taxon>Spirochaetia</taxon>
        <taxon>Winmispirales</taxon>
        <taxon>Winmispiraceae</taxon>
        <taxon>Winmispira</taxon>
    </lineage>
</organism>
<dbReference type="EMBL" id="CP002903">
    <property type="protein sequence ID" value="AEJ60994.1"/>
    <property type="molecule type" value="Genomic_DNA"/>
</dbReference>
<gene>
    <name evidence="1" type="ordered locus">Spith_0715</name>
</gene>
<sequence length="68" mass="7722">MKFGEFLVSKGYVTETQVDVALMIQRERMEKGQQHLRVGEILVALYAINHDRLKKALKEYAEAGLTVG</sequence>
<evidence type="ECO:0000313" key="2">
    <source>
        <dbReference type="Proteomes" id="UP000007254"/>
    </source>
</evidence>
<reference evidence="1 2" key="1">
    <citation type="submission" date="2011-06" db="EMBL/GenBank/DDBJ databases">
        <title>The complete genome of Spirochaeta thermophila DSM 6578.</title>
        <authorList>
            <consortium name="US DOE Joint Genome Institute (JGI-PGF)"/>
            <person name="Lucas S."/>
            <person name="Lapidus A."/>
            <person name="Bruce D."/>
            <person name="Goodwin L."/>
            <person name="Pitluck S."/>
            <person name="Peters L."/>
            <person name="Kyrpides N."/>
            <person name="Mavromatis K."/>
            <person name="Ivanova N."/>
            <person name="Mikailova N."/>
            <person name="Pagani I."/>
            <person name="Chertkov O."/>
            <person name="Detter J.C."/>
            <person name="Tapia R."/>
            <person name="Han C."/>
            <person name="Land M."/>
            <person name="Hauser L."/>
            <person name="Markowitz V."/>
            <person name="Cheng J.-F."/>
            <person name="Hugenholtz P."/>
            <person name="Woyke T."/>
            <person name="Wu D."/>
            <person name="Spring S."/>
            <person name="Merkhoffer B."/>
            <person name="Schneider S."/>
            <person name="Klenk H.-P."/>
            <person name="Eisen J.A."/>
        </authorList>
    </citation>
    <scope>NUCLEOTIDE SEQUENCE [LARGE SCALE GENOMIC DNA]</scope>
    <source>
        <strain evidence="2">ATCC 700085 / DSM 6578 / Z-1203</strain>
    </source>
</reference>